<proteinExistence type="inferred from homology"/>
<reference evidence="3 4" key="1">
    <citation type="submission" date="2016-02" db="EMBL/GenBank/DDBJ databases">
        <title>Complete genome sequence and transcriptome regulation of the pentose utilising yeast Sugiyamaella lignohabitans.</title>
        <authorList>
            <person name="Bellasio M."/>
            <person name="Peymann A."/>
            <person name="Valli M."/>
            <person name="Sipitzky M."/>
            <person name="Graf A."/>
            <person name="Sauer M."/>
            <person name="Marx H."/>
            <person name="Mattanovich D."/>
        </authorList>
    </citation>
    <scope>NUCLEOTIDE SEQUENCE [LARGE SCALE GENOMIC DNA]</scope>
    <source>
        <strain evidence="3 4">CBS 10342</strain>
    </source>
</reference>
<dbReference type="InterPro" id="IPR005123">
    <property type="entry name" value="Oxoglu/Fe-dep_dioxygenase_dom"/>
</dbReference>
<evidence type="ECO:0000259" key="2">
    <source>
        <dbReference type="PROSITE" id="PS51471"/>
    </source>
</evidence>
<dbReference type="GeneID" id="30036971"/>
<feature type="domain" description="Fe2OG dioxygenase" evidence="2">
    <location>
        <begin position="161"/>
        <end position="279"/>
    </location>
</feature>
<dbReference type="KEGG" id="slb:AWJ20_480"/>
<dbReference type="Proteomes" id="UP000189580">
    <property type="component" value="Chromosome a"/>
</dbReference>
<dbReference type="InterPro" id="IPR050231">
    <property type="entry name" value="Iron_ascorbate_oxido_reductase"/>
</dbReference>
<evidence type="ECO:0000313" key="4">
    <source>
        <dbReference type="Proteomes" id="UP000189580"/>
    </source>
</evidence>
<protein>
    <submittedName>
        <fullName evidence="3">Putative dioxygenase</fullName>
    </submittedName>
</protein>
<evidence type="ECO:0000256" key="1">
    <source>
        <dbReference type="RuleBase" id="RU003682"/>
    </source>
</evidence>
<dbReference type="OrthoDB" id="288590at2759"/>
<name>A0A167CXL7_9ASCO</name>
<dbReference type="RefSeq" id="XP_018734708.1">
    <property type="nucleotide sequence ID" value="XM_018881895.1"/>
</dbReference>
<keyword evidence="4" id="KW-1185">Reference proteome</keyword>
<dbReference type="Pfam" id="PF14226">
    <property type="entry name" value="DIOX_N"/>
    <property type="match status" value="1"/>
</dbReference>
<sequence>MSVAVVDISQADSNKAAQELVDACSTLGFVFIEGSEFTQADIDQAFDLSKEYFKLPVEEKAEVPITPENHGYSRINLEVLDPENQPKGDPKEAFNFGQFLHGRPQHELPKFFESKLPELTYLESKCHALCVTLLKLLAKGLKIEADKGGDNWFADRHRPNEKSGCIFRFLYYHAQNSASPEEQIRAGAHTDYGSLTLLFQKEGEDGLEVLSPVTKEWTRVKFVPSSKPGAAPPIIVNVADLLSFWTAGILKSSIHRVRFLPEAQKAGRDRYSIVYFCHPENDALLEPVPSPIVAQIEARGANRSDRETITAKQHLDKRLAATYGWKK</sequence>
<dbReference type="Pfam" id="PF03171">
    <property type="entry name" value="2OG-FeII_Oxy"/>
    <property type="match status" value="1"/>
</dbReference>
<dbReference type="AlphaFoldDB" id="A0A167CXL7"/>
<evidence type="ECO:0000313" key="3">
    <source>
        <dbReference type="EMBL" id="ANB12231.1"/>
    </source>
</evidence>
<keyword evidence="1" id="KW-0560">Oxidoreductase</keyword>
<comment type="similarity">
    <text evidence="1">Belongs to the iron/ascorbate-dependent oxidoreductase family.</text>
</comment>
<dbReference type="GO" id="GO:0051213">
    <property type="term" value="F:dioxygenase activity"/>
    <property type="evidence" value="ECO:0007669"/>
    <property type="project" value="UniProtKB-KW"/>
</dbReference>
<keyword evidence="3" id="KW-0223">Dioxygenase</keyword>
<dbReference type="FunFam" id="2.60.120.330:FF:000051">
    <property type="entry name" value="Clavaminate synthase-like protein"/>
    <property type="match status" value="1"/>
</dbReference>
<keyword evidence="1" id="KW-0408">Iron</keyword>
<dbReference type="GO" id="GO:0044283">
    <property type="term" value="P:small molecule biosynthetic process"/>
    <property type="evidence" value="ECO:0007669"/>
    <property type="project" value="UniProtKB-ARBA"/>
</dbReference>
<dbReference type="PROSITE" id="PS51471">
    <property type="entry name" value="FE2OG_OXY"/>
    <property type="match status" value="1"/>
</dbReference>
<dbReference type="GO" id="GO:0046872">
    <property type="term" value="F:metal ion binding"/>
    <property type="evidence" value="ECO:0007669"/>
    <property type="project" value="UniProtKB-KW"/>
</dbReference>
<dbReference type="InterPro" id="IPR027443">
    <property type="entry name" value="IPNS-like_sf"/>
</dbReference>
<dbReference type="SUPFAM" id="SSF51197">
    <property type="entry name" value="Clavaminate synthase-like"/>
    <property type="match status" value="1"/>
</dbReference>
<gene>
    <name evidence="3" type="ORF">AWJ20_480</name>
</gene>
<dbReference type="Gene3D" id="2.60.120.330">
    <property type="entry name" value="B-lactam Antibiotic, Isopenicillin N Synthase, Chain"/>
    <property type="match status" value="1"/>
</dbReference>
<dbReference type="EMBL" id="CP014501">
    <property type="protein sequence ID" value="ANB12231.1"/>
    <property type="molecule type" value="Genomic_DNA"/>
</dbReference>
<dbReference type="InterPro" id="IPR044861">
    <property type="entry name" value="IPNS-like_FE2OG_OXY"/>
</dbReference>
<dbReference type="InterPro" id="IPR026992">
    <property type="entry name" value="DIOX_N"/>
</dbReference>
<dbReference type="PANTHER" id="PTHR47990">
    <property type="entry name" value="2-OXOGLUTARATE (2OG) AND FE(II)-DEPENDENT OXYGENASE SUPERFAMILY PROTEIN-RELATED"/>
    <property type="match status" value="1"/>
</dbReference>
<keyword evidence="1" id="KW-0479">Metal-binding</keyword>
<accession>A0A167CXL7</accession>
<organism evidence="3 4">
    <name type="scientific">Sugiyamaella lignohabitans</name>
    <dbReference type="NCBI Taxonomy" id="796027"/>
    <lineage>
        <taxon>Eukaryota</taxon>
        <taxon>Fungi</taxon>
        <taxon>Dikarya</taxon>
        <taxon>Ascomycota</taxon>
        <taxon>Saccharomycotina</taxon>
        <taxon>Dipodascomycetes</taxon>
        <taxon>Dipodascales</taxon>
        <taxon>Trichomonascaceae</taxon>
        <taxon>Sugiyamaella</taxon>
    </lineage>
</organism>